<name>A0A0A9BZ27_ARUDO</name>
<sequence>MELQFNTQQLWFLFLNYELSS</sequence>
<organism evidence="1">
    <name type="scientific">Arundo donax</name>
    <name type="common">Giant reed</name>
    <name type="synonym">Donax arundinaceus</name>
    <dbReference type="NCBI Taxonomy" id="35708"/>
    <lineage>
        <taxon>Eukaryota</taxon>
        <taxon>Viridiplantae</taxon>
        <taxon>Streptophyta</taxon>
        <taxon>Embryophyta</taxon>
        <taxon>Tracheophyta</taxon>
        <taxon>Spermatophyta</taxon>
        <taxon>Magnoliopsida</taxon>
        <taxon>Liliopsida</taxon>
        <taxon>Poales</taxon>
        <taxon>Poaceae</taxon>
        <taxon>PACMAD clade</taxon>
        <taxon>Arundinoideae</taxon>
        <taxon>Arundineae</taxon>
        <taxon>Arundo</taxon>
    </lineage>
</organism>
<proteinExistence type="predicted"/>
<protein>
    <submittedName>
        <fullName evidence="1">Uncharacterized protein</fullName>
    </submittedName>
</protein>
<reference evidence="1" key="1">
    <citation type="submission" date="2014-09" db="EMBL/GenBank/DDBJ databases">
        <authorList>
            <person name="Magalhaes I.L.F."/>
            <person name="Oliveira U."/>
            <person name="Santos F.R."/>
            <person name="Vidigal T.H.D.A."/>
            <person name="Brescovit A.D."/>
            <person name="Santos A.J."/>
        </authorList>
    </citation>
    <scope>NUCLEOTIDE SEQUENCE</scope>
    <source>
        <tissue evidence="1">Shoot tissue taken approximately 20 cm above the soil surface</tissue>
    </source>
</reference>
<evidence type="ECO:0000313" key="1">
    <source>
        <dbReference type="EMBL" id="JAD69304.1"/>
    </source>
</evidence>
<reference evidence="1" key="2">
    <citation type="journal article" date="2015" name="Data Brief">
        <title>Shoot transcriptome of the giant reed, Arundo donax.</title>
        <authorList>
            <person name="Barrero R.A."/>
            <person name="Guerrero F.D."/>
            <person name="Moolhuijzen P."/>
            <person name="Goolsby J.A."/>
            <person name="Tidwell J."/>
            <person name="Bellgard S.E."/>
            <person name="Bellgard M.I."/>
        </authorList>
    </citation>
    <scope>NUCLEOTIDE SEQUENCE</scope>
    <source>
        <tissue evidence="1">Shoot tissue taken approximately 20 cm above the soil surface</tissue>
    </source>
</reference>
<accession>A0A0A9BZ27</accession>
<dbReference type="AlphaFoldDB" id="A0A0A9BZ27"/>
<dbReference type="EMBL" id="GBRH01228591">
    <property type="protein sequence ID" value="JAD69304.1"/>
    <property type="molecule type" value="Transcribed_RNA"/>
</dbReference>